<protein>
    <submittedName>
        <fullName evidence="3">Uncharacterized protein</fullName>
    </submittedName>
</protein>
<feature type="signal peptide" evidence="2">
    <location>
        <begin position="1"/>
        <end position="21"/>
    </location>
</feature>
<proteinExistence type="predicted"/>
<accession>A0A2S8R6J3</accession>
<sequence>MKKVLYLVLIALMLVTFPSCGKNNNGDGGDVKETEQAGKQNDNQREESKVEESDDDLSYLVRT</sequence>
<evidence type="ECO:0000313" key="4">
    <source>
        <dbReference type="Proteomes" id="UP000239720"/>
    </source>
</evidence>
<evidence type="ECO:0000313" key="3">
    <source>
        <dbReference type="EMBL" id="PQQ65420.1"/>
    </source>
</evidence>
<keyword evidence="2" id="KW-0732">Signal</keyword>
<dbReference type="Proteomes" id="UP000239720">
    <property type="component" value="Unassembled WGS sequence"/>
</dbReference>
<gene>
    <name evidence="3" type="ORF">B9R14_00610</name>
</gene>
<comment type="caution">
    <text evidence="3">The sequence shown here is derived from an EMBL/GenBank/DDBJ whole genome shotgun (WGS) entry which is preliminary data.</text>
</comment>
<reference evidence="3 4" key="1">
    <citation type="journal article" date="2018" name="Syst. Appl. Microbiol.">
        <title>Characterization and high-quality draft genome sequence of Herbivorax saccincola A7, an anaerobic, alkaliphilic, thermophilic, cellulolytic, and xylanolytic bacterium.</title>
        <authorList>
            <person name="Aikawa S."/>
            <person name="Baramee S."/>
            <person name="Sermsathanaswadi J."/>
            <person name="Thianheng P."/>
            <person name="Tachaapaikoon C."/>
            <person name="Shikata A."/>
            <person name="Waeonukul R."/>
            <person name="Pason P."/>
            <person name="Ratanakhanokchai K."/>
            <person name="Kosugi A."/>
        </authorList>
    </citation>
    <scope>NUCLEOTIDE SEQUENCE [LARGE SCALE GENOMIC DNA]</scope>
    <source>
        <strain evidence="3 4">A7</strain>
    </source>
</reference>
<feature type="compositionally biased region" description="Basic and acidic residues" evidence="1">
    <location>
        <begin position="29"/>
        <end position="51"/>
    </location>
</feature>
<dbReference type="RefSeq" id="WP_105367354.1">
    <property type="nucleotide sequence ID" value="NZ_NEMB01000003.1"/>
</dbReference>
<dbReference type="EMBL" id="NEMB01000003">
    <property type="protein sequence ID" value="PQQ65420.1"/>
    <property type="molecule type" value="Genomic_DNA"/>
</dbReference>
<evidence type="ECO:0000256" key="1">
    <source>
        <dbReference type="SAM" id="MobiDB-lite"/>
    </source>
</evidence>
<feature type="region of interest" description="Disordered" evidence="1">
    <location>
        <begin position="19"/>
        <end position="63"/>
    </location>
</feature>
<evidence type="ECO:0000256" key="2">
    <source>
        <dbReference type="SAM" id="SignalP"/>
    </source>
</evidence>
<feature type="chain" id="PRO_5015752139" evidence="2">
    <location>
        <begin position="22"/>
        <end position="63"/>
    </location>
</feature>
<dbReference type="AlphaFoldDB" id="A0A2S8R6J3"/>
<organism evidence="3 4">
    <name type="scientific">Acetivibrio saccincola</name>
    <dbReference type="NCBI Taxonomy" id="1677857"/>
    <lineage>
        <taxon>Bacteria</taxon>
        <taxon>Bacillati</taxon>
        <taxon>Bacillota</taxon>
        <taxon>Clostridia</taxon>
        <taxon>Eubacteriales</taxon>
        <taxon>Oscillospiraceae</taxon>
        <taxon>Acetivibrio</taxon>
    </lineage>
</organism>
<name>A0A2S8R6J3_9FIRM</name>